<feature type="transmembrane region" description="Helical" evidence="9">
    <location>
        <begin position="118"/>
        <end position="137"/>
    </location>
</feature>
<dbReference type="NCBIfam" id="TIGR00950">
    <property type="entry name" value="2A78"/>
    <property type="match status" value="1"/>
</dbReference>
<feature type="transmembrane region" description="Helical" evidence="9">
    <location>
        <begin position="144"/>
        <end position="164"/>
    </location>
</feature>
<feature type="transmembrane region" description="Helical" evidence="9">
    <location>
        <begin position="90"/>
        <end position="112"/>
    </location>
</feature>
<evidence type="ECO:0000256" key="4">
    <source>
        <dbReference type="ARBA" id="ARBA00022475"/>
    </source>
</evidence>
<keyword evidence="4" id="KW-1003">Cell membrane</keyword>
<feature type="transmembrane region" description="Helical" evidence="9">
    <location>
        <begin position="267"/>
        <end position="288"/>
    </location>
</feature>
<dbReference type="PANTHER" id="PTHR32322:SF2">
    <property type="entry name" value="EAMA DOMAIN-CONTAINING PROTEIN"/>
    <property type="match status" value="1"/>
</dbReference>
<evidence type="ECO:0000259" key="10">
    <source>
        <dbReference type="Pfam" id="PF00892"/>
    </source>
</evidence>
<evidence type="ECO:0000256" key="6">
    <source>
        <dbReference type="ARBA" id="ARBA00022737"/>
    </source>
</evidence>
<keyword evidence="7 9" id="KW-1133">Transmembrane helix</keyword>
<proteinExistence type="inferred from homology"/>
<evidence type="ECO:0000313" key="12">
    <source>
        <dbReference type="Proteomes" id="UP000000745"/>
    </source>
</evidence>
<feature type="transmembrane region" description="Helical" evidence="9">
    <location>
        <begin position="202"/>
        <end position="223"/>
    </location>
</feature>
<sequence>MVSLTHIDEKTKLNAEENMSSSRKGMLNVLIAAVLWGSSGVCAQYIMEQSQMSSQFLTMTRLIFAGFILLTLSFVHGDKVFSVLQNRHDALRLLIFSIVGALTVQLTFLLTIEKSNAATATVLQFLSPTIIVAWFAIARKARPGILVLTAIFTSLIGTFLLVTHGDPTSLSISPAALFWGIASAFAAAFYTTYPSTLIARYGTLPIVGWSMLLGGLILLPFYARQGTHFMVNGSLILAFFYLVVIGTAVTFSLYLKGAQLIGGPKASILSCAEPLSSAFLSLLLLGITFTVPDWLGTLLILSSVILISMDSRRRIRKA</sequence>
<feature type="domain" description="EamA" evidence="10">
    <location>
        <begin position="176"/>
        <end position="309"/>
    </location>
</feature>
<evidence type="ECO:0000256" key="2">
    <source>
        <dbReference type="ARBA" id="ARBA00007362"/>
    </source>
</evidence>
<feature type="transmembrane region" description="Helical" evidence="9">
    <location>
        <begin position="59"/>
        <end position="78"/>
    </location>
</feature>
<feature type="transmembrane region" description="Helical" evidence="9">
    <location>
        <begin position="294"/>
        <end position="311"/>
    </location>
</feature>
<dbReference type="InterPro" id="IPR000620">
    <property type="entry name" value="EamA_dom"/>
</dbReference>
<gene>
    <name evidence="11" type="primary">yicL</name>
    <name evidence="11" type="ordered locus">EFER_3953</name>
</gene>
<evidence type="ECO:0000256" key="7">
    <source>
        <dbReference type="ARBA" id="ARBA00022989"/>
    </source>
</evidence>
<dbReference type="SUPFAM" id="SSF103481">
    <property type="entry name" value="Multidrug resistance efflux transporter EmrE"/>
    <property type="match status" value="2"/>
</dbReference>
<dbReference type="Proteomes" id="UP000000745">
    <property type="component" value="Chromosome"/>
</dbReference>
<feature type="domain" description="EamA" evidence="10">
    <location>
        <begin position="24"/>
        <end position="162"/>
    </location>
</feature>
<dbReference type="InterPro" id="IPR037185">
    <property type="entry name" value="EmrE-like"/>
</dbReference>
<dbReference type="Pfam" id="PF00892">
    <property type="entry name" value="EamA"/>
    <property type="match status" value="2"/>
</dbReference>
<dbReference type="InterPro" id="IPR050638">
    <property type="entry name" value="AA-Vitamin_Transporters"/>
</dbReference>
<keyword evidence="8 9" id="KW-0472">Membrane</keyword>
<dbReference type="GO" id="GO:0005886">
    <property type="term" value="C:plasma membrane"/>
    <property type="evidence" value="ECO:0007669"/>
    <property type="project" value="UniProtKB-SubCell"/>
</dbReference>
<dbReference type="AlphaFoldDB" id="B7LVM3"/>
<evidence type="ECO:0000313" key="11">
    <source>
        <dbReference type="EMBL" id="CAQ91387.1"/>
    </source>
</evidence>
<dbReference type="KEGG" id="efe:EFER_3953"/>
<dbReference type="InterPro" id="IPR004779">
    <property type="entry name" value="CO/AA/NH_transpt"/>
</dbReference>
<organism evidence="11 12">
    <name type="scientific">Escherichia fergusonii (strain ATCC 35469 / DSM 13698 / CCUG 18766 / IAM 14443 / JCM 21226 / LMG 7866 / NBRC 102419 / NCTC 12128 / CDC 0568-73)</name>
    <dbReference type="NCBI Taxonomy" id="585054"/>
    <lineage>
        <taxon>Bacteria</taxon>
        <taxon>Pseudomonadati</taxon>
        <taxon>Pseudomonadota</taxon>
        <taxon>Gammaproteobacteria</taxon>
        <taxon>Enterobacterales</taxon>
        <taxon>Enterobacteriaceae</taxon>
        <taxon>Escherichia</taxon>
    </lineage>
</organism>
<evidence type="ECO:0000256" key="1">
    <source>
        <dbReference type="ARBA" id="ARBA00004651"/>
    </source>
</evidence>
<dbReference type="HOGENOM" id="CLU_033863_19_0_6"/>
<feature type="transmembrane region" description="Helical" evidence="9">
    <location>
        <begin position="170"/>
        <end position="190"/>
    </location>
</feature>
<dbReference type="PANTHER" id="PTHR32322">
    <property type="entry name" value="INNER MEMBRANE TRANSPORTER"/>
    <property type="match status" value="1"/>
</dbReference>
<reference evidence="12" key="1">
    <citation type="journal article" date="2009" name="PLoS Genet.">
        <title>Organised genome dynamics in the Escherichia coli species results in highly diverse adaptive paths.</title>
        <authorList>
            <person name="Touchon M."/>
            <person name="Hoede C."/>
            <person name="Tenaillon O."/>
            <person name="Barbe V."/>
            <person name="Baeriswyl S."/>
            <person name="Bidet P."/>
            <person name="Bingen E."/>
            <person name="Bonacorsi S."/>
            <person name="Bouchier C."/>
            <person name="Bouvet O."/>
            <person name="Calteau A."/>
            <person name="Chiapello H."/>
            <person name="Clermont O."/>
            <person name="Cruveiller S."/>
            <person name="Danchin A."/>
            <person name="Diard M."/>
            <person name="Dossat C."/>
            <person name="Karoui M.E."/>
            <person name="Frapy E."/>
            <person name="Garry L."/>
            <person name="Ghigo J.M."/>
            <person name="Gilles A.M."/>
            <person name="Johnson J."/>
            <person name="Le Bouguenec C."/>
            <person name="Lescat M."/>
            <person name="Mangenot S."/>
            <person name="Martinez-Jehanne V."/>
            <person name="Matic I."/>
            <person name="Nassif X."/>
            <person name="Oztas S."/>
            <person name="Petit M.A."/>
            <person name="Pichon C."/>
            <person name="Rouy Z."/>
            <person name="Ruf C.S."/>
            <person name="Schneider D."/>
            <person name="Tourret J."/>
            <person name="Vacherie B."/>
            <person name="Vallenet D."/>
            <person name="Medigue C."/>
            <person name="Rocha E.P.C."/>
            <person name="Denamur E."/>
        </authorList>
    </citation>
    <scope>NUCLEOTIDE SEQUENCE [LARGE SCALE GENOMIC DNA]</scope>
    <source>
        <strain evidence="12">ATCC 35469 / DSM 13698 / BCRC 15582 / CCUG 18766 / IAM 14443 / JCM 21226 / LMG 7866 / NBRC 102419 / NCTC 12128 / CDC 0568-73</strain>
    </source>
</reference>
<feature type="transmembrane region" description="Helical" evidence="9">
    <location>
        <begin position="27"/>
        <end position="47"/>
    </location>
</feature>
<keyword evidence="5 9" id="KW-0812">Transmembrane</keyword>
<keyword evidence="12" id="KW-1185">Reference proteome</keyword>
<name>B7LVM3_ESCF3</name>
<evidence type="ECO:0000256" key="3">
    <source>
        <dbReference type="ARBA" id="ARBA00022448"/>
    </source>
</evidence>
<comment type="subcellular location">
    <subcellularLocation>
        <location evidence="1">Cell membrane</location>
        <topology evidence="1">Multi-pass membrane protein</topology>
    </subcellularLocation>
</comment>
<protein>
    <recommendedName>
        <fullName evidence="10">EamA domain-containing protein</fullName>
    </recommendedName>
</protein>
<keyword evidence="3" id="KW-0813">Transport</keyword>
<dbReference type="EMBL" id="CU928158">
    <property type="protein sequence ID" value="CAQ91387.1"/>
    <property type="molecule type" value="Genomic_DNA"/>
</dbReference>
<evidence type="ECO:0000256" key="8">
    <source>
        <dbReference type="ARBA" id="ARBA00023136"/>
    </source>
</evidence>
<comment type="similarity">
    <text evidence="2">Belongs to the EamA transporter family.</text>
</comment>
<accession>B7LVM3</accession>
<evidence type="ECO:0000256" key="9">
    <source>
        <dbReference type="SAM" id="Phobius"/>
    </source>
</evidence>
<keyword evidence="6" id="KW-0677">Repeat</keyword>
<feature type="transmembrane region" description="Helical" evidence="9">
    <location>
        <begin position="235"/>
        <end position="255"/>
    </location>
</feature>
<evidence type="ECO:0000256" key="5">
    <source>
        <dbReference type="ARBA" id="ARBA00022692"/>
    </source>
</evidence>